<dbReference type="AlphaFoldDB" id="A0A8J5T225"/>
<comment type="caution">
    <text evidence="2">The sequence shown here is derived from an EMBL/GenBank/DDBJ whole genome shotgun (WGS) entry which is preliminary data.</text>
</comment>
<dbReference type="InterPro" id="IPR006578">
    <property type="entry name" value="MADF-dom"/>
</dbReference>
<proteinExistence type="predicted"/>
<evidence type="ECO:0000313" key="3">
    <source>
        <dbReference type="Proteomes" id="UP000747542"/>
    </source>
</evidence>
<dbReference type="EMBL" id="JAHLQT010011632">
    <property type="protein sequence ID" value="KAG7171929.1"/>
    <property type="molecule type" value="Genomic_DNA"/>
</dbReference>
<dbReference type="PROSITE" id="PS51029">
    <property type="entry name" value="MADF"/>
    <property type="match status" value="1"/>
</dbReference>
<reference evidence="2" key="1">
    <citation type="journal article" date="2021" name="Sci. Adv.">
        <title>The American lobster genome reveals insights on longevity, neural, and immune adaptations.</title>
        <authorList>
            <person name="Polinski J.M."/>
            <person name="Zimin A.V."/>
            <person name="Clark K.F."/>
            <person name="Kohn A.B."/>
            <person name="Sadowski N."/>
            <person name="Timp W."/>
            <person name="Ptitsyn A."/>
            <person name="Khanna P."/>
            <person name="Romanova D.Y."/>
            <person name="Williams P."/>
            <person name="Greenwood S.J."/>
            <person name="Moroz L.L."/>
            <person name="Walt D.R."/>
            <person name="Bodnar A.G."/>
        </authorList>
    </citation>
    <scope>NUCLEOTIDE SEQUENCE</scope>
    <source>
        <strain evidence="2">GMGI-L3</strain>
    </source>
</reference>
<evidence type="ECO:0000313" key="2">
    <source>
        <dbReference type="EMBL" id="KAG7171929.1"/>
    </source>
</evidence>
<dbReference type="PANTHER" id="PTHR21505:SF12">
    <property type="entry name" value="MADF DOMAIN-CONTAINING PROTEIN-RELATED"/>
    <property type="match status" value="1"/>
</dbReference>
<gene>
    <name evidence="2" type="ORF">Hamer_G000871</name>
</gene>
<protein>
    <submittedName>
        <fullName evidence="2">Putative Alcohol dehydrogenase transcription factor Myb/SANT-like-containing protein 26</fullName>
    </submittedName>
</protein>
<dbReference type="Proteomes" id="UP000747542">
    <property type="component" value="Unassembled WGS sequence"/>
</dbReference>
<sequence length="145" mass="17259">MSSNERWKWDSDKTMLLIQQYERFPELWNVSLMEYRKKEKKTNAIKEIAEILNLPESEITRKWHNLLCQMNSEMRKLKKKKSGIGADDVILKDPSFSQNVVNEEFTQPSEQCQDYLTPSTSGIEHDKKRCSGKKKKLKIWKNRLH</sequence>
<feature type="non-terminal residue" evidence="2">
    <location>
        <position position="145"/>
    </location>
</feature>
<evidence type="ECO:0000259" key="1">
    <source>
        <dbReference type="PROSITE" id="PS51029"/>
    </source>
</evidence>
<dbReference type="PANTHER" id="PTHR21505">
    <property type="entry name" value="MADF DOMAIN-CONTAINING PROTEIN-RELATED"/>
    <property type="match status" value="1"/>
</dbReference>
<accession>A0A8J5T225</accession>
<dbReference type="Pfam" id="PF10545">
    <property type="entry name" value="MADF_DNA_bdg"/>
    <property type="match status" value="1"/>
</dbReference>
<organism evidence="2 3">
    <name type="scientific">Homarus americanus</name>
    <name type="common">American lobster</name>
    <dbReference type="NCBI Taxonomy" id="6706"/>
    <lineage>
        <taxon>Eukaryota</taxon>
        <taxon>Metazoa</taxon>
        <taxon>Ecdysozoa</taxon>
        <taxon>Arthropoda</taxon>
        <taxon>Crustacea</taxon>
        <taxon>Multicrustacea</taxon>
        <taxon>Malacostraca</taxon>
        <taxon>Eumalacostraca</taxon>
        <taxon>Eucarida</taxon>
        <taxon>Decapoda</taxon>
        <taxon>Pleocyemata</taxon>
        <taxon>Astacidea</taxon>
        <taxon>Nephropoidea</taxon>
        <taxon>Nephropidae</taxon>
        <taxon>Homarus</taxon>
    </lineage>
</organism>
<name>A0A8J5T225_HOMAM</name>
<keyword evidence="3" id="KW-1185">Reference proteome</keyword>
<dbReference type="SMART" id="SM00595">
    <property type="entry name" value="MADF"/>
    <property type="match status" value="1"/>
</dbReference>
<feature type="domain" description="MADF" evidence="1">
    <location>
        <begin position="16"/>
        <end position="102"/>
    </location>
</feature>